<evidence type="ECO:0000256" key="1">
    <source>
        <dbReference type="ARBA" id="ARBA00004496"/>
    </source>
</evidence>
<name>A0A151B401_9CLOT</name>
<dbReference type="GO" id="GO:0051087">
    <property type="term" value="F:protein-folding chaperone binding"/>
    <property type="evidence" value="ECO:0007669"/>
    <property type="project" value="InterPro"/>
</dbReference>
<evidence type="ECO:0000256" key="6">
    <source>
        <dbReference type="ARBA" id="ARBA00023186"/>
    </source>
</evidence>
<evidence type="ECO:0000256" key="3">
    <source>
        <dbReference type="ARBA" id="ARBA00011738"/>
    </source>
</evidence>
<dbReference type="PATRIC" id="fig|1121338.3.peg.1613"/>
<dbReference type="Pfam" id="PF01025">
    <property type="entry name" value="GrpE"/>
    <property type="match status" value="1"/>
</dbReference>
<dbReference type="GO" id="GO:0051082">
    <property type="term" value="F:unfolded protein binding"/>
    <property type="evidence" value="ECO:0007669"/>
    <property type="project" value="TreeGrafter"/>
</dbReference>
<evidence type="ECO:0000313" key="16">
    <source>
        <dbReference type="Proteomes" id="UP000075531"/>
    </source>
</evidence>
<dbReference type="InterPro" id="IPR000740">
    <property type="entry name" value="GrpE"/>
</dbReference>
<dbReference type="AlphaFoldDB" id="A0A151B401"/>
<gene>
    <name evidence="15" type="primary">grpE_2</name>
    <name evidence="10" type="synonym">grpE</name>
    <name evidence="15" type="ORF">CLTEP_15690</name>
</gene>
<evidence type="ECO:0000256" key="13">
    <source>
        <dbReference type="SAM" id="Coils"/>
    </source>
</evidence>
<dbReference type="GO" id="GO:0006457">
    <property type="term" value="P:protein folding"/>
    <property type="evidence" value="ECO:0007669"/>
    <property type="project" value="InterPro"/>
</dbReference>
<keyword evidence="4 10" id="KW-0963">Cytoplasm</keyword>
<feature type="coiled-coil region" evidence="13">
    <location>
        <begin position="47"/>
        <end position="95"/>
    </location>
</feature>
<evidence type="ECO:0000256" key="4">
    <source>
        <dbReference type="ARBA" id="ARBA00022490"/>
    </source>
</evidence>
<dbReference type="PRINTS" id="PR00773">
    <property type="entry name" value="GRPEPROTEIN"/>
</dbReference>
<dbReference type="Gene3D" id="3.90.20.20">
    <property type="match status" value="1"/>
</dbReference>
<dbReference type="GO" id="GO:0000774">
    <property type="term" value="F:adenyl-nucleotide exchange factor activity"/>
    <property type="evidence" value="ECO:0007669"/>
    <property type="project" value="InterPro"/>
</dbReference>
<dbReference type="Gene3D" id="2.30.22.10">
    <property type="entry name" value="Head domain of nucleotide exchange factor GrpE"/>
    <property type="match status" value="1"/>
</dbReference>
<dbReference type="SUPFAM" id="SSF58014">
    <property type="entry name" value="Coiled-coil domain of nucleotide exchange factor GrpE"/>
    <property type="match status" value="1"/>
</dbReference>
<dbReference type="EMBL" id="LTBA01000015">
    <property type="protein sequence ID" value="KYH34520.1"/>
    <property type="molecule type" value="Genomic_DNA"/>
</dbReference>
<dbReference type="SUPFAM" id="SSF51064">
    <property type="entry name" value="Head domain of nucleotide exchange factor GrpE"/>
    <property type="match status" value="1"/>
</dbReference>
<feature type="region of interest" description="Disordered" evidence="14">
    <location>
        <begin position="1"/>
        <end position="27"/>
    </location>
</feature>
<proteinExistence type="inferred from homology"/>
<keyword evidence="16" id="KW-1185">Reference proteome</keyword>
<dbReference type="InterPro" id="IPR013805">
    <property type="entry name" value="GrpE_CC"/>
</dbReference>
<evidence type="ECO:0000256" key="2">
    <source>
        <dbReference type="ARBA" id="ARBA00009054"/>
    </source>
</evidence>
<comment type="subunit">
    <text evidence="3 10">Homodimer.</text>
</comment>
<evidence type="ECO:0000256" key="14">
    <source>
        <dbReference type="SAM" id="MobiDB-lite"/>
    </source>
</evidence>
<evidence type="ECO:0000256" key="11">
    <source>
        <dbReference type="RuleBase" id="RU000639"/>
    </source>
</evidence>
<reference evidence="15 16" key="1">
    <citation type="submission" date="2016-02" db="EMBL/GenBank/DDBJ databases">
        <title>Genome sequence of Clostridium tepidiprofundi DSM 19306.</title>
        <authorList>
            <person name="Poehlein A."/>
            <person name="Daniel R."/>
        </authorList>
    </citation>
    <scope>NUCLEOTIDE SEQUENCE [LARGE SCALE GENOMIC DNA]</scope>
    <source>
        <strain evidence="15 16">DSM 19306</strain>
    </source>
</reference>
<dbReference type="FunFam" id="2.30.22.10:FF:000001">
    <property type="entry name" value="Protein GrpE"/>
    <property type="match status" value="1"/>
</dbReference>
<comment type="similarity">
    <text evidence="2 10 12">Belongs to the GrpE family.</text>
</comment>
<dbReference type="Proteomes" id="UP000075531">
    <property type="component" value="Unassembled WGS sequence"/>
</dbReference>
<accession>A0A151B401</accession>
<organism evidence="15 16">
    <name type="scientific">Clostridium tepidiprofundi DSM 19306</name>
    <dbReference type="NCBI Taxonomy" id="1121338"/>
    <lineage>
        <taxon>Bacteria</taxon>
        <taxon>Bacillati</taxon>
        <taxon>Bacillota</taxon>
        <taxon>Clostridia</taxon>
        <taxon>Eubacteriales</taxon>
        <taxon>Clostridiaceae</taxon>
        <taxon>Clostridium</taxon>
    </lineage>
</organism>
<dbReference type="PANTHER" id="PTHR21237">
    <property type="entry name" value="GRPE PROTEIN"/>
    <property type="match status" value="1"/>
</dbReference>
<dbReference type="PROSITE" id="PS01071">
    <property type="entry name" value="GRPE"/>
    <property type="match status" value="1"/>
</dbReference>
<feature type="compositionally biased region" description="Basic and acidic residues" evidence="14">
    <location>
        <begin position="1"/>
        <end position="15"/>
    </location>
</feature>
<evidence type="ECO:0000256" key="12">
    <source>
        <dbReference type="RuleBase" id="RU004478"/>
    </source>
</evidence>
<protein>
    <recommendedName>
        <fullName evidence="8 10">Protein GrpE</fullName>
    </recommendedName>
    <alternativeName>
        <fullName evidence="9 10">HSP-70 cofactor</fullName>
    </alternativeName>
</protein>
<sequence length="209" mass="24517">MENRVDEKKEHKEENIINETDDMNNTDNVVENETEDEIVEEVEHDEEVNKENEVQKLKDENRTLKDELKKINNILSTVQEKHLRLTAEYDNYRKRTVKEKENIYTDSCADVLKEFLPVLDNLERAVEAEGNIDELKKGVEMTLKQFYSALEKLNVEEIPTEGGFDPNIHNAVMHIESKEFGNNEIIEVFQKGYRRGEKVLRYSMVKVAN</sequence>
<evidence type="ECO:0000256" key="7">
    <source>
        <dbReference type="ARBA" id="ARBA00053401"/>
    </source>
</evidence>
<comment type="function">
    <text evidence="7 10 11">Participates actively in the response to hyperosmotic and heat shock by preventing the aggregation of stress-denatured proteins, in association with DnaK and GrpE. It is the nucleotide exchange factor for DnaK and may function as a thermosensor. Unfolded proteins bind initially to DnaJ; upon interaction with the DnaJ-bound protein, DnaK hydrolyzes its bound ATP, resulting in the formation of a stable complex. GrpE releases ADP from DnaK; ATP binding to DnaK triggers the release of the substrate protein, thus completing the reaction cycle. Several rounds of ATP-dependent interactions between DnaJ, DnaK and GrpE are required for fully efficient folding.</text>
</comment>
<evidence type="ECO:0000256" key="9">
    <source>
        <dbReference type="ARBA" id="ARBA00076414"/>
    </source>
</evidence>
<dbReference type="GO" id="GO:0042803">
    <property type="term" value="F:protein homodimerization activity"/>
    <property type="evidence" value="ECO:0007669"/>
    <property type="project" value="InterPro"/>
</dbReference>
<dbReference type="STRING" id="1121338.CLTEP_15690"/>
<dbReference type="NCBIfam" id="NF010757">
    <property type="entry name" value="PRK14160.1"/>
    <property type="match status" value="1"/>
</dbReference>
<dbReference type="PANTHER" id="PTHR21237:SF23">
    <property type="entry name" value="GRPE PROTEIN HOMOLOG, MITOCHONDRIAL"/>
    <property type="match status" value="1"/>
</dbReference>
<keyword evidence="6 10" id="KW-0143">Chaperone</keyword>
<comment type="subcellular location">
    <subcellularLocation>
        <location evidence="1 10">Cytoplasm</location>
    </subcellularLocation>
</comment>
<dbReference type="CDD" id="cd00446">
    <property type="entry name" value="GrpE"/>
    <property type="match status" value="1"/>
</dbReference>
<evidence type="ECO:0000256" key="10">
    <source>
        <dbReference type="HAMAP-Rule" id="MF_01151"/>
    </source>
</evidence>
<dbReference type="InterPro" id="IPR009012">
    <property type="entry name" value="GrpE_head"/>
</dbReference>
<evidence type="ECO:0000256" key="5">
    <source>
        <dbReference type="ARBA" id="ARBA00023016"/>
    </source>
</evidence>
<dbReference type="GO" id="GO:0005737">
    <property type="term" value="C:cytoplasm"/>
    <property type="evidence" value="ECO:0007669"/>
    <property type="project" value="UniProtKB-SubCell"/>
</dbReference>
<comment type="caution">
    <text evidence="15">The sequence shown here is derived from an EMBL/GenBank/DDBJ whole genome shotgun (WGS) entry which is preliminary data.</text>
</comment>
<dbReference type="HAMAP" id="MF_01151">
    <property type="entry name" value="GrpE"/>
    <property type="match status" value="1"/>
</dbReference>
<keyword evidence="5 10" id="KW-0346">Stress response</keyword>
<keyword evidence="13" id="KW-0175">Coiled coil</keyword>
<dbReference type="NCBIfam" id="NF010738">
    <property type="entry name" value="PRK14140.1"/>
    <property type="match status" value="1"/>
</dbReference>
<evidence type="ECO:0000313" key="15">
    <source>
        <dbReference type="EMBL" id="KYH34520.1"/>
    </source>
</evidence>
<evidence type="ECO:0000256" key="8">
    <source>
        <dbReference type="ARBA" id="ARBA00072274"/>
    </source>
</evidence>